<dbReference type="Proteomes" id="UP001447188">
    <property type="component" value="Unassembled WGS sequence"/>
</dbReference>
<gene>
    <name evidence="4" type="primary">PKC1_2</name>
    <name evidence="4" type="ORF">Q9L58_007107</name>
</gene>
<evidence type="ECO:0000259" key="3">
    <source>
        <dbReference type="SMART" id="SM00742"/>
    </source>
</evidence>
<comment type="caution">
    <text evidence="4">The sequence shown here is derived from an EMBL/GenBank/DDBJ whole genome shotgun (WGS) entry which is preliminary data.</text>
</comment>
<name>A0ABR3GDS6_9PEZI</name>
<evidence type="ECO:0000256" key="2">
    <source>
        <dbReference type="SAM" id="MobiDB-lite"/>
    </source>
</evidence>
<protein>
    <submittedName>
        <fullName evidence="4">Serine/threonine kinase</fullName>
        <ecNumber evidence="4">2.7.11.13</ecNumber>
    </submittedName>
</protein>
<accession>A0ABR3GDS6</accession>
<dbReference type="GO" id="GO:0004697">
    <property type="term" value="F:diacylglycerol-dependent serine/threonine kinase activity"/>
    <property type="evidence" value="ECO:0007669"/>
    <property type="project" value="UniProtKB-EC"/>
</dbReference>
<keyword evidence="1" id="KW-0175">Coiled coil</keyword>
<evidence type="ECO:0000313" key="5">
    <source>
        <dbReference type="Proteomes" id="UP001447188"/>
    </source>
</evidence>
<feature type="region of interest" description="Disordered" evidence="2">
    <location>
        <begin position="69"/>
        <end position="99"/>
    </location>
</feature>
<organism evidence="4 5">
    <name type="scientific">Discina gigas</name>
    <dbReference type="NCBI Taxonomy" id="1032678"/>
    <lineage>
        <taxon>Eukaryota</taxon>
        <taxon>Fungi</taxon>
        <taxon>Dikarya</taxon>
        <taxon>Ascomycota</taxon>
        <taxon>Pezizomycotina</taxon>
        <taxon>Pezizomycetes</taxon>
        <taxon>Pezizales</taxon>
        <taxon>Discinaceae</taxon>
        <taxon>Discina</taxon>
    </lineage>
</organism>
<keyword evidence="5" id="KW-1185">Reference proteome</keyword>
<dbReference type="EC" id="2.7.11.13" evidence="4"/>
<keyword evidence="4" id="KW-0418">Kinase</keyword>
<sequence length="132" mass="15318">MADKLLQDVYRKIEREKVLMNGARAMRNSTENAAVQQRLDSQIREFQRNLSYLEERYNELQNRVIRTGMDSMNMNDGGNYGGGYQQPQLKPPNPPFAGQQKTRANFSKLGMIYAGNYVPRMLSDFLDRSYQI</sequence>
<keyword evidence="4" id="KW-0808">Transferase</keyword>
<proteinExistence type="predicted"/>
<dbReference type="SMART" id="SM00742">
    <property type="entry name" value="Hr1"/>
    <property type="match status" value="1"/>
</dbReference>
<dbReference type="EMBL" id="JBBBZM010000107">
    <property type="protein sequence ID" value="KAL0634006.1"/>
    <property type="molecule type" value="Genomic_DNA"/>
</dbReference>
<dbReference type="Pfam" id="PF02185">
    <property type="entry name" value="HR1"/>
    <property type="match status" value="1"/>
</dbReference>
<evidence type="ECO:0000256" key="1">
    <source>
        <dbReference type="SAM" id="Coils"/>
    </source>
</evidence>
<reference evidence="4 5" key="1">
    <citation type="submission" date="2024-02" db="EMBL/GenBank/DDBJ databases">
        <title>Discinaceae phylogenomics.</title>
        <authorList>
            <person name="Dirks A.C."/>
            <person name="James T.Y."/>
        </authorList>
    </citation>
    <scope>NUCLEOTIDE SEQUENCE [LARGE SCALE GENOMIC DNA]</scope>
    <source>
        <strain evidence="4 5">ACD0624</strain>
    </source>
</reference>
<evidence type="ECO:0000313" key="4">
    <source>
        <dbReference type="EMBL" id="KAL0634006.1"/>
    </source>
</evidence>
<feature type="domain" description="REM-1" evidence="3">
    <location>
        <begin position="4"/>
        <end position="67"/>
    </location>
</feature>
<feature type="coiled-coil region" evidence="1">
    <location>
        <begin position="36"/>
        <end position="63"/>
    </location>
</feature>
<dbReference type="InterPro" id="IPR011072">
    <property type="entry name" value="HR1_rho-bd"/>
</dbReference>